<dbReference type="RefSeq" id="WP_111477275.1">
    <property type="nucleotide sequence ID" value="NZ_QHKM01000001.1"/>
</dbReference>
<gene>
    <name evidence="2" type="ORF">DLM85_06740</name>
</gene>
<dbReference type="GO" id="GO:0030151">
    <property type="term" value="F:molybdenum ion binding"/>
    <property type="evidence" value="ECO:0007669"/>
    <property type="project" value="InterPro"/>
</dbReference>
<dbReference type="SUPFAM" id="SSF50800">
    <property type="entry name" value="PK beta-barrel domain-like"/>
    <property type="match status" value="1"/>
</dbReference>
<dbReference type="Gene3D" id="2.40.33.20">
    <property type="entry name" value="PK beta-barrel domain-like"/>
    <property type="match status" value="1"/>
</dbReference>
<name>A0A328BV04_9BACT</name>
<dbReference type="InterPro" id="IPR011037">
    <property type="entry name" value="Pyrv_Knase-like_insert_dom_sf"/>
</dbReference>
<organism evidence="2 3">
    <name type="scientific">Hymenobacter edaphi</name>
    <dbReference type="NCBI Taxonomy" id="2211146"/>
    <lineage>
        <taxon>Bacteria</taxon>
        <taxon>Pseudomonadati</taxon>
        <taxon>Bacteroidota</taxon>
        <taxon>Cytophagia</taxon>
        <taxon>Cytophagales</taxon>
        <taxon>Hymenobacteraceae</taxon>
        <taxon>Hymenobacter</taxon>
    </lineage>
</organism>
<dbReference type="OrthoDB" id="1550913at2"/>
<protein>
    <submittedName>
        <fullName evidence="2">MOSC domain-containing protein</fullName>
    </submittedName>
</protein>
<comment type="caution">
    <text evidence="2">The sequence shown here is derived from an EMBL/GenBank/DDBJ whole genome shotgun (WGS) entry which is preliminary data.</text>
</comment>
<dbReference type="AlphaFoldDB" id="A0A328BV04"/>
<dbReference type="Proteomes" id="UP000248553">
    <property type="component" value="Unassembled WGS sequence"/>
</dbReference>
<accession>A0A328BV04</accession>
<dbReference type="InterPro" id="IPR052716">
    <property type="entry name" value="MOSC_domain"/>
</dbReference>
<proteinExistence type="predicted"/>
<evidence type="ECO:0000313" key="3">
    <source>
        <dbReference type="Proteomes" id="UP000248553"/>
    </source>
</evidence>
<feature type="domain" description="MOSC" evidence="1">
    <location>
        <begin position="37"/>
        <end position="170"/>
    </location>
</feature>
<dbReference type="PROSITE" id="PS51340">
    <property type="entry name" value="MOSC"/>
    <property type="match status" value="1"/>
</dbReference>
<reference evidence="3" key="1">
    <citation type="submission" date="2018-05" db="EMBL/GenBank/DDBJ databases">
        <authorList>
            <person name="Nie L."/>
        </authorList>
    </citation>
    <scope>NUCLEOTIDE SEQUENCE [LARGE SCALE GENOMIC DNA]</scope>
    <source>
        <strain evidence="3">NL</strain>
    </source>
</reference>
<dbReference type="PANTHER" id="PTHR36930">
    <property type="entry name" value="METAL-SULFUR CLUSTER BIOSYNTHESIS PROTEINS YUAD-RELATED"/>
    <property type="match status" value="1"/>
</dbReference>
<dbReference type="PANTHER" id="PTHR36930:SF1">
    <property type="entry name" value="MOSC DOMAIN-CONTAINING PROTEIN"/>
    <property type="match status" value="1"/>
</dbReference>
<keyword evidence="3" id="KW-1185">Reference proteome</keyword>
<evidence type="ECO:0000313" key="2">
    <source>
        <dbReference type="EMBL" id="RAK70525.1"/>
    </source>
</evidence>
<dbReference type="GO" id="GO:0030170">
    <property type="term" value="F:pyridoxal phosphate binding"/>
    <property type="evidence" value="ECO:0007669"/>
    <property type="project" value="InterPro"/>
</dbReference>
<dbReference type="InterPro" id="IPR005302">
    <property type="entry name" value="MoCF_Sase_C"/>
</dbReference>
<dbReference type="Pfam" id="PF03473">
    <property type="entry name" value="MOSC"/>
    <property type="match status" value="1"/>
</dbReference>
<sequence length="177" mass="19167">MPFPNFGDDKSVVARLLSTLPQTGRVEWIGVRPRRREPLLALPAVEVLTDAHLAGDHARIKPGGKRQVTLIQHEHLAAVAGFLGLTEPLEPGRLRRNLVVGGLNLLALKNRRIRIGDEVLLDITGECHPCSRMEEELGPGGYNAMRGHGGLTARIVQGGRIRLGDAVRVEPDAPAPS</sequence>
<dbReference type="GO" id="GO:0003824">
    <property type="term" value="F:catalytic activity"/>
    <property type="evidence" value="ECO:0007669"/>
    <property type="project" value="InterPro"/>
</dbReference>
<dbReference type="EMBL" id="QHKM01000001">
    <property type="protein sequence ID" value="RAK70525.1"/>
    <property type="molecule type" value="Genomic_DNA"/>
</dbReference>
<evidence type="ECO:0000259" key="1">
    <source>
        <dbReference type="PROSITE" id="PS51340"/>
    </source>
</evidence>